<protein>
    <submittedName>
        <fullName evidence="2">Uncharacterized protein</fullName>
    </submittedName>
</protein>
<dbReference type="EMBL" id="CP080776">
    <property type="protein sequence ID" value="UWP95632.1"/>
    <property type="molecule type" value="Genomic_DNA"/>
</dbReference>
<sequence length="97" mass="10844">MDYDKSDGGARGCAPKKKLSTKKPDKTVYENRSIHHGMLAQAFNFHPRHMRSTGHTRCAQREKGAPGGALSNYLLIGFRRFDVVSSPVAQIKFPEEI</sequence>
<gene>
    <name evidence="2" type="ORF">K3X48_01065</name>
</gene>
<evidence type="ECO:0000313" key="2">
    <source>
        <dbReference type="EMBL" id="UWP95632.1"/>
    </source>
</evidence>
<proteinExistence type="predicted"/>
<reference evidence="2" key="1">
    <citation type="submission" date="2021-08" db="EMBL/GenBank/DDBJ databases">
        <authorList>
            <person name="Nwanade C."/>
            <person name="Wang M."/>
            <person name="Masoudi A."/>
            <person name="Yu Z."/>
            <person name="Liu J."/>
        </authorList>
    </citation>
    <scope>NUCLEOTIDE SEQUENCE</scope>
    <source>
        <strain evidence="2">S056</strain>
    </source>
</reference>
<organism evidence="2 3">
    <name type="scientific">Aliiroseovarius crassostreae</name>
    <dbReference type="NCBI Taxonomy" id="154981"/>
    <lineage>
        <taxon>Bacteria</taxon>
        <taxon>Pseudomonadati</taxon>
        <taxon>Pseudomonadota</taxon>
        <taxon>Alphaproteobacteria</taxon>
        <taxon>Rhodobacterales</taxon>
        <taxon>Paracoccaceae</taxon>
        <taxon>Aliiroseovarius</taxon>
    </lineage>
</organism>
<dbReference type="Proteomes" id="UP001057991">
    <property type="component" value="Chromosome"/>
</dbReference>
<dbReference type="RefSeq" id="WP_259806172.1">
    <property type="nucleotide sequence ID" value="NZ_CP080776.1"/>
</dbReference>
<accession>A0A9Q9HE83</accession>
<evidence type="ECO:0000313" key="3">
    <source>
        <dbReference type="Proteomes" id="UP001057991"/>
    </source>
</evidence>
<evidence type="ECO:0000256" key="1">
    <source>
        <dbReference type="SAM" id="MobiDB-lite"/>
    </source>
</evidence>
<dbReference type="AlphaFoldDB" id="A0A9Q9HE83"/>
<feature type="region of interest" description="Disordered" evidence="1">
    <location>
        <begin position="1"/>
        <end position="26"/>
    </location>
</feature>
<name>A0A9Q9HE83_9RHOB</name>